<proteinExistence type="predicted"/>
<accession>A0A6A6IPM4</accession>
<dbReference type="EMBL" id="ML987193">
    <property type="protein sequence ID" value="KAF2251443.1"/>
    <property type="molecule type" value="Genomic_DNA"/>
</dbReference>
<keyword evidence="3" id="KW-1185">Reference proteome</keyword>
<dbReference type="GeneID" id="54580060"/>
<evidence type="ECO:0000313" key="3">
    <source>
        <dbReference type="Proteomes" id="UP000800094"/>
    </source>
</evidence>
<dbReference type="Proteomes" id="UP000800094">
    <property type="component" value="Unassembled WGS sequence"/>
</dbReference>
<evidence type="ECO:0000313" key="2">
    <source>
        <dbReference type="EMBL" id="KAF2251443.1"/>
    </source>
</evidence>
<dbReference type="AlphaFoldDB" id="A0A6A6IPM4"/>
<dbReference type="RefSeq" id="XP_033686447.1">
    <property type="nucleotide sequence ID" value="XM_033826730.1"/>
</dbReference>
<sequence length="318" mass="34327">MHLLGGCRRLCVTASRAGGPPSRSGGSVPSRDRQGAMIIASLTVDHKQCSTGDDITSTICAQKDEEKGGSGRASQSRKPAAAQRSRKIAAASQSSSTSNSLLGFLSRPICAPFPLSIAQPQRIGGLCAMSRPEMQAMCGFRRRAPNASAAGDSCQGQARGACDRPPPPWAARLVFLTPLASTWCFMKQHRERRKAAVHHSSPSSVETGDAMPISLYFVALRRLRDAGGRGAFYRGPRASSFTDCTADRQTTFSPHLLFLSLPSFAPLLKRRTILSYWHIHSLFCFSAVDTLDKGSALLDQPFLHSTVLHQDIVHTALH</sequence>
<feature type="region of interest" description="Disordered" evidence="1">
    <location>
        <begin position="63"/>
        <end position="92"/>
    </location>
</feature>
<gene>
    <name evidence="2" type="ORF">BU26DRAFT_503948</name>
</gene>
<feature type="compositionally biased region" description="Low complexity" evidence="1">
    <location>
        <begin position="80"/>
        <end position="92"/>
    </location>
</feature>
<organism evidence="2 3">
    <name type="scientific">Trematosphaeria pertusa</name>
    <dbReference type="NCBI Taxonomy" id="390896"/>
    <lineage>
        <taxon>Eukaryota</taxon>
        <taxon>Fungi</taxon>
        <taxon>Dikarya</taxon>
        <taxon>Ascomycota</taxon>
        <taxon>Pezizomycotina</taxon>
        <taxon>Dothideomycetes</taxon>
        <taxon>Pleosporomycetidae</taxon>
        <taxon>Pleosporales</taxon>
        <taxon>Massarineae</taxon>
        <taxon>Trematosphaeriaceae</taxon>
        <taxon>Trematosphaeria</taxon>
    </lineage>
</organism>
<evidence type="ECO:0000256" key="1">
    <source>
        <dbReference type="SAM" id="MobiDB-lite"/>
    </source>
</evidence>
<name>A0A6A6IPM4_9PLEO</name>
<protein>
    <submittedName>
        <fullName evidence="2">Uncharacterized protein</fullName>
    </submittedName>
</protein>
<reference evidence="2" key="1">
    <citation type="journal article" date="2020" name="Stud. Mycol.">
        <title>101 Dothideomycetes genomes: a test case for predicting lifestyles and emergence of pathogens.</title>
        <authorList>
            <person name="Haridas S."/>
            <person name="Albert R."/>
            <person name="Binder M."/>
            <person name="Bloem J."/>
            <person name="Labutti K."/>
            <person name="Salamov A."/>
            <person name="Andreopoulos B."/>
            <person name="Baker S."/>
            <person name="Barry K."/>
            <person name="Bills G."/>
            <person name="Bluhm B."/>
            <person name="Cannon C."/>
            <person name="Castanera R."/>
            <person name="Culley D."/>
            <person name="Daum C."/>
            <person name="Ezra D."/>
            <person name="Gonzalez J."/>
            <person name="Henrissat B."/>
            <person name="Kuo A."/>
            <person name="Liang C."/>
            <person name="Lipzen A."/>
            <person name="Lutzoni F."/>
            <person name="Magnuson J."/>
            <person name="Mondo S."/>
            <person name="Nolan M."/>
            <person name="Ohm R."/>
            <person name="Pangilinan J."/>
            <person name="Park H.-J."/>
            <person name="Ramirez L."/>
            <person name="Alfaro M."/>
            <person name="Sun H."/>
            <person name="Tritt A."/>
            <person name="Yoshinaga Y."/>
            <person name="Zwiers L.-H."/>
            <person name="Turgeon B."/>
            <person name="Goodwin S."/>
            <person name="Spatafora J."/>
            <person name="Crous P."/>
            <person name="Grigoriev I."/>
        </authorList>
    </citation>
    <scope>NUCLEOTIDE SEQUENCE</scope>
    <source>
        <strain evidence="2">CBS 122368</strain>
    </source>
</reference>